<proteinExistence type="predicted"/>
<dbReference type="AlphaFoldDB" id="A0A2K9YRK6"/>
<evidence type="ECO:0000256" key="1">
    <source>
        <dbReference type="SAM" id="MobiDB-lite"/>
    </source>
</evidence>
<reference evidence="2" key="1">
    <citation type="submission" date="2017-12" db="EMBL/GenBank/DDBJ databases">
        <authorList>
            <person name="Hurst M.R.H."/>
        </authorList>
    </citation>
    <scope>NUCLEOTIDE SEQUENCE</scope>
    <source>
        <strain evidence="2">UTEX 2505</strain>
    </source>
</reference>
<dbReference type="EMBL" id="MG677935">
    <property type="protein sequence ID" value="AUW36462.1"/>
    <property type="molecule type" value="Genomic_DNA"/>
</dbReference>
<geneLocation type="chloroplast" evidence="2"/>
<keyword evidence="2" id="KW-0150">Chloroplast</keyword>
<organism evidence="2">
    <name type="scientific">Haematococcus lacustris</name>
    <name type="common">Green alga</name>
    <name type="synonym">Haematococcus pluvialis</name>
    <dbReference type="NCBI Taxonomy" id="44745"/>
    <lineage>
        <taxon>Eukaryota</taxon>
        <taxon>Viridiplantae</taxon>
        <taxon>Chlorophyta</taxon>
        <taxon>core chlorophytes</taxon>
        <taxon>Chlorophyceae</taxon>
        <taxon>CS clade</taxon>
        <taxon>Chlamydomonadales</taxon>
        <taxon>Haematococcaceae</taxon>
        <taxon>Haematococcus</taxon>
    </lineage>
</organism>
<feature type="region of interest" description="Disordered" evidence="1">
    <location>
        <begin position="1"/>
        <end position="51"/>
    </location>
</feature>
<keyword evidence="2" id="KW-0934">Plastid</keyword>
<feature type="compositionally biased region" description="Low complexity" evidence="1">
    <location>
        <begin position="18"/>
        <end position="33"/>
    </location>
</feature>
<sequence length="51" mass="5192">MLRPFDGPSLKQPGLDGRSGAPSPKAGGPPSAAIEGPSKGWPPPEPEGTKW</sequence>
<gene>
    <name evidence="2" type="ORF">SG3EUKT975009.1</name>
</gene>
<feature type="compositionally biased region" description="Pro residues" evidence="1">
    <location>
        <begin position="40"/>
        <end position="51"/>
    </location>
</feature>
<name>A0A2K9YRK6_HAELA</name>
<protein>
    <submittedName>
        <fullName evidence="2">Uncharacterized protein</fullName>
    </submittedName>
</protein>
<accession>A0A2K9YRK6</accession>
<evidence type="ECO:0000313" key="2">
    <source>
        <dbReference type="EMBL" id="AUW36462.1"/>
    </source>
</evidence>